<evidence type="ECO:0000256" key="4">
    <source>
        <dbReference type="ARBA" id="ARBA00004196"/>
    </source>
</evidence>
<keyword evidence="7 11" id="KW-0732">Signal</keyword>
<dbReference type="Pfam" id="PF00149">
    <property type="entry name" value="Metallophos"/>
    <property type="match status" value="1"/>
</dbReference>
<keyword evidence="9 11" id="KW-0378">Hydrolase</keyword>
<dbReference type="InterPro" id="IPR036907">
    <property type="entry name" value="5'-Nucleotdase_C_sf"/>
</dbReference>
<dbReference type="Proteomes" id="UP001428290">
    <property type="component" value="Unassembled WGS sequence"/>
</dbReference>
<dbReference type="SUPFAM" id="SSF55816">
    <property type="entry name" value="5'-nucleotidase (syn. UDP-sugar hydrolase), C-terminal domain"/>
    <property type="match status" value="1"/>
</dbReference>
<dbReference type="InterPro" id="IPR041827">
    <property type="entry name" value="CpdB_N"/>
</dbReference>
<evidence type="ECO:0000256" key="5">
    <source>
        <dbReference type="ARBA" id="ARBA00006654"/>
    </source>
</evidence>
<reference evidence="15 16" key="1">
    <citation type="submission" date="2024-02" db="EMBL/GenBank/DDBJ databases">
        <title>Herpetosiphon gulosus NBRC 112829.</title>
        <authorList>
            <person name="Ichikawa N."/>
            <person name="Katano-Makiyama Y."/>
            <person name="Hidaka K."/>
        </authorList>
    </citation>
    <scope>NUCLEOTIDE SEQUENCE [LARGE SCALE GENOMIC DNA]</scope>
    <source>
        <strain evidence="15 16">NBRC 112829</strain>
    </source>
</reference>
<evidence type="ECO:0000256" key="6">
    <source>
        <dbReference type="ARBA" id="ARBA00022723"/>
    </source>
</evidence>
<evidence type="ECO:0000256" key="3">
    <source>
        <dbReference type="ARBA" id="ARBA00001968"/>
    </source>
</evidence>
<dbReference type="Gene3D" id="3.60.21.10">
    <property type="match status" value="1"/>
</dbReference>
<dbReference type="InterPro" id="IPR004843">
    <property type="entry name" value="Calcineurin-like_PHP"/>
</dbReference>
<proteinExistence type="inferred from homology"/>
<comment type="subcellular location">
    <subcellularLocation>
        <location evidence="4">Cell envelope</location>
    </subcellularLocation>
</comment>
<comment type="cofactor">
    <cofactor evidence="3">
        <name>a divalent metal cation</name>
        <dbReference type="ChEBI" id="CHEBI:60240"/>
    </cofactor>
</comment>
<evidence type="ECO:0000256" key="2">
    <source>
        <dbReference type="ARBA" id="ARBA00001730"/>
    </source>
</evidence>
<evidence type="ECO:0000256" key="11">
    <source>
        <dbReference type="RuleBase" id="RU362119"/>
    </source>
</evidence>
<comment type="similarity">
    <text evidence="5 11">Belongs to the 5'-nucleotidase family.</text>
</comment>
<dbReference type="SUPFAM" id="SSF56300">
    <property type="entry name" value="Metallo-dependent phosphatases"/>
    <property type="match status" value="1"/>
</dbReference>
<dbReference type="InterPro" id="IPR008334">
    <property type="entry name" value="5'-Nucleotdase_C"/>
</dbReference>
<keyword evidence="6" id="KW-0479">Metal-binding</keyword>
<feature type="transmembrane region" description="Helical" evidence="12">
    <location>
        <begin position="611"/>
        <end position="630"/>
    </location>
</feature>
<keyword evidence="12" id="KW-0472">Membrane</keyword>
<keyword evidence="12" id="KW-0812">Transmembrane</keyword>
<evidence type="ECO:0000259" key="13">
    <source>
        <dbReference type="Pfam" id="PF00149"/>
    </source>
</evidence>
<feature type="signal peptide" evidence="11">
    <location>
        <begin position="1"/>
        <end position="28"/>
    </location>
</feature>
<organism evidence="15 16">
    <name type="scientific">Herpetosiphon gulosus</name>
    <dbReference type="NCBI Taxonomy" id="1973496"/>
    <lineage>
        <taxon>Bacteria</taxon>
        <taxon>Bacillati</taxon>
        <taxon>Chloroflexota</taxon>
        <taxon>Chloroflexia</taxon>
        <taxon>Herpetosiphonales</taxon>
        <taxon>Herpetosiphonaceae</taxon>
        <taxon>Herpetosiphon</taxon>
    </lineage>
</organism>
<feature type="chain" id="PRO_5045004856" evidence="11">
    <location>
        <begin position="29"/>
        <end position="633"/>
    </location>
</feature>
<dbReference type="EMBL" id="BAABRU010000012">
    <property type="protein sequence ID" value="GAA5529535.1"/>
    <property type="molecule type" value="Genomic_DNA"/>
</dbReference>
<gene>
    <name evidence="15" type="primary">yfkN</name>
    <name evidence="15" type="ORF">Hgul01_03345</name>
</gene>
<accession>A0ABP9X294</accession>
<evidence type="ECO:0000256" key="9">
    <source>
        <dbReference type="ARBA" id="ARBA00022801"/>
    </source>
</evidence>
<dbReference type="PRINTS" id="PR01607">
    <property type="entry name" value="APYRASEFAMLY"/>
</dbReference>
<evidence type="ECO:0000259" key="14">
    <source>
        <dbReference type="Pfam" id="PF02872"/>
    </source>
</evidence>
<dbReference type="PANTHER" id="PTHR11575:SF6">
    <property type="entry name" value="2',3'-CYCLIC-NUCLEOTIDE 2'-PHOSPHODIESTERASE_3'-NUCLEOTIDASE"/>
    <property type="match status" value="1"/>
</dbReference>
<comment type="catalytic activity">
    <reaction evidence="1">
        <text>a ribonucleoside 3'-phosphate + H2O = a ribonucleoside + phosphate</text>
        <dbReference type="Rhea" id="RHEA:10144"/>
        <dbReference type="ChEBI" id="CHEBI:13197"/>
        <dbReference type="ChEBI" id="CHEBI:15377"/>
        <dbReference type="ChEBI" id="CHEBI:18254"/>
        <dbReference type="ChEBI" id="CHEBI:43474"/>
        <dbReference type="EC" id="3.1.3.6"/>
    </reaction>
</comment>
<keyword evidence="16" id="KW-1185">Reference proteome</keyword>
<dbReference type="CDD" id="cd07410">
    <property type="entry name" value="MPP_CpdB_N"/>
    <property type="match status" value="1"/>
</dbReference>
<evidence type="ECO:0000256" key="12">
    <source>
        <dbReference type="SAM" id="Phobius"/>
    </source>
</evidence>
<comment type="catalytic activity">
    <reaction evidence="2">
        <text>a nucleoside 2',3'-cyclic phosphate + H2O = a nucleoside 3'-phosphate + H(+)</text>
        <dbReference type="Rhea" id="RHEA:19621"/>
        <dbReference type="ChEBI" id="CHEBI:15377"/>
        <dbReference type="ChEBI" id="CHEBI:15378"/>
        <dbReference type="ChEBI" id="CHEBI:66949"/>
        <dbReference type="ChEBI" id="CHEBI:66954"/>
        <dbReference type="EC" id="3.1.4.16"/>
    </reaction>
</comment>
<dbReference type="Gene3D" id="3.90.780.10">
    <property type="entry name" value="5'-Nucleotidase, C-terminal domain"/>
    <property type="match status" value="1"/>
</dbReference>
<comment type="caution">
    <text evidence="15">The sequence shown here is derived from an EMBL/GenBank/DDBJ whole genome shotgun (WGS) entry which is preliminary data.</text>
</comment>
<dbReference type="InterPro" id="IPR006179">
    <property type="entry name" value="5_nucleotidase/apyrase"/>
</dbReference>
<evidence type="ECO:0000313" key="15">
    <source>
        <dbReference type="EMBL" id="GAA5529535.1"/>
    </source>
</evidence>
<evidence type="ECO:0000256" key="10">
    <source>
        <dbReference type="ARBA" id="ARBA00023268"/>
    </source>
</evidence>
<keyword evidence="8 11" id="KW-0547">Nucleotide-binding</keyword>
<feature type="domain" description="Calcineurin-like phosphoesterase" evidence="13">
    <location>
        <begin position="36"/>
        <end position="277"/>
    </location>
</feature>
<dbReference type="InterPro" id="IPR006146">
    <property type="entry name" value="5'-Nucleotdase_CS"/>
</dbReference>
<evidence type="ECO:0000313" key="16">
    <source>
        <dbReference type="Proteomes" id="UP001428290"/>
    </source>
</evidence>
<keyword evidence="10" id="KW-0511">Multifunctional enzyme</keyword>
<evidence type="ECO:0000256" key="8">
    <source>
        <dbReference type="ARBA" id="ARBA00022741"/>
    </source>
</evidence>
<dbReference type="PROSITE" id="PS00786">
    <property type="entry name" value="5_NUCLEOTIDASE_2"/>
    <property type="match status" value="1"/>
</dbReference>
<name>A0ABP9X294_9CHLR</name>
<dbReference type="PANTHER" id="PTHR11575">
    <property type="entry name" value="5'-NUCLEOTIDASE-RELATED"/>
    <property type="match status" value="1"/>
</dbReference>
<dbReference type="InterPro" id="IPR029052">
    <property type="entry name" value="Metallo-depent_PP-like"/>
</dbReference>
<sequence>MRLLRAFALLLLVAVLAPLGLQSGVVSAQNEQRTVTILETSDIHGNLMAWDYYTNKPAEWGMTKVATLIKQERAIDPNLLLVDNGDTIQGTPLTYYYNVIDQNAAHPMAAVFNALKYDVSSLGNHEFNYGMDVLNRYISQAQYPVMSANVRKSDGSEAFKPYMIKDVNGVKVGFLALTTPTVPTWEKPANIAGLQFADPVEVAKQYVPQIRAEGAHIVVLLQHTGWEKQPAEATKPEAWLTDPSTWRDTGSLPGENVSIKLAQEVPGVDVILTGHSHLSVPKAVINNVLLIEPSYWGRALGKVTITVEKNGDSWNVINKDSINISVTNVAEDQEIKALVQPYHDQTLSYISQPVGTASAEFAGGPKARYRDSALADLINNVQKQAAADAGYPVDLSLAAIFTDGGMIPAGQITLRDAYSIYIYDNTLYVMEINGDILRRALERNAEYFRQLDPNALPSDPKAVVNDNARDYNWDLYTDIEYTYDLTKPAGQRVTKLQLNGVDITPEQTLRIAINNYRAGGGGGFAMFREGKIIYQSTSEIRDLIAESVKNAGTIDPAVVNKVNFTLVPDLYAHYFGNASQPTATPVPAVPTATPAPGVPITLPDTSGNQPTYAWVWALVAMALLALGLVVRRN</sequence>
<keyword evidence="12" id="KW-1133">Transmembrane helix</keyword>
<protein>
    <submittedName>
        <fullName evidence="15">Trifunctional nucleotide phosphoesterase protein YfkN</fullName>
    </submittedName>
</protein>
<evidence type="ECO:0000256" key="7">
    <source>
        <dbReference type="ARBA" id="ARBA00022729"/>
    </source>
</evidence>
<evidence type="ECO:0000256" key="1">
    <source>
        <dbReference type="ARBA" id="ARBA00000527"/>
    </source>
</evidence>
<feature type="domain" description="5'-Nucleotidase C-terminal" evidence="14">
    <location>
        <begin position="354"/>
        <end position="528"/>
    </location>
</feature>
<dbReference type="Pfam" id="PF02872">
    <property type="entry name" value="5_nucleotid_C"/>
    <property type="match status" value="1"/>
</dbReference>
<dbReference type="PROSITE" id="PS00785">
    <property type="entry name" value="5_NUCLEOTIDASE_1"/>
    <property type="match status" value="1"/>
</dbReference>
<dbReference type="RefSeq" id="WP_345723146.1">
    <property type="nucleotide sequence ID" value="NZ_BAABRU010000012.1"/>
</dbReference>